<feature type="compositionally biased region" description="Basic and acidic residues" evidence="1">
    <location>
        <begin position="82"/>
        <end position="91"/>
    </location>
</feature>
<reference evidence="2 3" key="1">
    <citation type="submission" date="2021-06" db="EMBL/GenBank/DDBJ databases">
        <title>Caerostris extrusa draft genome.</title>
        <authorList>
            <person name="Kono N."/>
            <person name="Arakawa K."/>
        </authorList>
    </citation>
    <scope>NUCLEOTIDE SEQUENCE [LARGE SCALE GENOMIC DNA]</scope>
</reference>
<name>A0AAV4RVK3_CAEEX</name>
<dbReference type="EMBL" id="BPLR01008675">
    <property type="protein sequence ID" value="GIY26378.1"/>
    <property type="molecule type" value="Genomic_DNA"/>
</dbReference>
<evidence type="ECO:0000313" key="3">
    <source>
        <dbReference type="Proteomes" id="UP001054945"/>
    </source>
</evidence>
<dbReference type="Proteomes" id="UP001054945">
    <property type="component" value="Unassembled WGS sequence"/>
</dbReference>
<dbReference type="AlphaFoldDB" id="A0AAV4RVK3"/>
<feature type="region of interest" description="Disordered" evidence="1">
    <location>
        <begin position="80"/>
        <end position="102"/>
    </location>
</feature>
<accession>A0AAV4RVK3</accession>
<proteinExistence type="predicted"/>
<evidence type="ECO:0000256" key="1">
    <source>
        <dbReference type="SAM" id="MobiDB-lite"/>
    </source>
</evidence>
<evidence type="ECO:0000313" key="2">
    <source>
        <dbReference type="EMBL" id="GIY26378.1"/>
    </source>
</evidence>
<organism evidence="2 3">
    <name type="scientific">Caerostris extrusa</name>
    <name type="common">Bark spider</name>
    <name type="synonym">Caerostris bankana</name>
    <dbReference type="NCBI Taxonomy" id="172846"/>
    <lineage>
        <taxon>Eukaryota</taxon>
        <taxon>Metazoa</taxon>
        <taxon>Ecdysozoa</taxon>
        <taxon>Arthropoda</taxon>
        <taxon>Chelicerata</taxon>
        <taxon>Arachnida</taxon>
        <taxon>Araneae</taxon>
        <taxon>Araneomorphae</taxon>
        <taxon>Entelegynae</taxon>
        <taxon>Araneoidea</taxon>
        <taxon>Araneidae</taxon>
        <taxon>Caerostris</taxon>
    </lineage>
</organism>
<protein>
    <submittedName>
        <fullName evidence="2">Uncharacterized protein</fullName>
    </submittedName>
</protein>
<comment type="caution">
    <text evidence="2">The sequence shown here is derived from an EMBL/GenBank/DDBJ whole genome shotgun (WGS) entry which is preliminary data.</text>
</comment>
<sequence length="102" mass="11954">MLQNFLLCDLEQKRKDVNTKMENRLQNFKAENKQSDKRFHPMFKNRKFHEIHAPSLLSPKHLPPSGSEVKRRYAPELPLCDLEQKRRDGKNGKSVAKLQGGR</sequence>
<gene>
    <name evidence="2" type="ORF">CEXT_108241</name>
</gene>
<keyword evidence="3" id="KW-1185">Reference proteome</keyword>